<protein>
    <submittedName>
        <fullName evidence="1">Uncharacterized protein</fullName>
    </submittedName>
</protein>
<evidence type="ECO:0000313" key="1">
    <source>
        <dbReference type="EMBL" id="KAI3722725.1"/>
    </source>
</evidence>
<accession>A0ACB9BL42</accession>
<gene>
    <name evidence="1" type="ORF">L2E82_33777</name>
</gene>
<proteinExistence type="predicted"/>
<reference evidence="2" key="1">
    <citation type="journal article" date="2022" name="Mol. Ecol. Resour.">
        <title>The genomes of chicory, endive, great burdock and yacon provide insights into Asteraceae palaeo-polyploidization history and plant inulin production.</title>
        <authorList>
            <person name="Fan W."/>
            <person name="Wang S."/>
            <person name="Wang H."/>
            <person name="Wang A."/>
            <person name="Jiang F."/>
            <person name="Liu H."/>
            <person name="Zhao H."/>
            <person name="Xu D."/>
            <person name="Zhang Y."/>
        </authorList>
    </citation>
    <scope>NUCLEOTIDE SEQUENCE [LARGE SCALE GENOMIC DNA]</scope>
    <source>
        <strain evidence="2">cv. Punajuju</strain>
    </source>
</reference>
<dbReference type="Proteomes" id="UP001055811">
    <property type="component" value="Linkage Group LG06"/>
</dbReference>
<dbReference type="EMBL" id="CM042014">
    <property type="protein sequence ID" value="KAI3722725.1"/>
    <property type="molecule type" value="Genomic_DNA"/>
</dbReference>
<evidence type="ECO:0000313" key="2">
    <source>
        <dbReference type="Proteomes" id="UP001055811"/>
    </source>
</evidence>
<comment type="caution">
    <text evidence="1">The sequence shown here is derived from an EMBL/GenBank/DDBJ whole genome shotgun (WGS) entry which is preliminary data.</text>
</comment>
<sequence length="529" mass="59910">MPQKDYFKNSKKERTPAYPLRRSPRFLETVLADPEDPRTPKPEPRRRNRVPSSATPLNFTGNWKVSPRWKSLRSNSKECTQKPNESCNATQSSDNSKTRSRRFTTLTPCAEECTGEKSSRSSKRRNRKSERRVTRSSSHKDCSLGEHITEDGVNTSKKCNSKLLKNKVKHSKKSHENNSDPFKTLALDDNPKEGVLSIIENPTLNEELPEKCVAKVTTPSIDHNEPTNKRDINKKTQKNTGVKRKRNQLEGISGITHGWTKDQESALERAYLQAKPTPHFWKRVSKLVPGKSAQECFDKIHGSHLTPPPPRLRCRARIPNSNDPTLSATKFLSSSSPTTKKPKSRKQKSHIIQRTVRDMLQNQYKEQEPEPDLFSVLEPTFTQSLNHNLTLTTPVRTLDMDVVLKRSSTVHKKSLSRFSETTTLVSPPVLKQVKNRALHEKYIDQLHCREKSRKVASKKAGKYKGSEGVKGESSVQRMDAFKAAKNALVFGARDAISEFECKQQGMALIDIFEDECVGGDDEDGGQLLF</sequence>
<reference evidence="1 2" key="2">
    <citation type="journal article" date="2022" name="Mol. Ecol. Resour.">
        <title>The genomes of chicory, endive, great burdock and yacon provide insights into Asteraceae paleo-polyploidization history and plant inulin production.</title>
        <authorList>
            <person name="Fan W."/>
            <person name="Wang S."/>
            <person name="Wang H."/>
            <person name="Wang A."/>
            <person name="Jiang F."/>
            <person name="Liu H."/>
            <person name="Zhao H."/>
            <person name="Xu D."/>
            <person name="Zhang Y."/>
        </authorList>
    </citation>
    <scope>NUCLEOTIDE SEQUENCE [LARGE SCALE GENOMIC DNA]</scope>
    <source>
        <strain evidence="2">cv. Punajuju</strain>
        <tissue evidence="1">Leaves</tissue>
    </source>
</reference>
<organism evidence="1 2">
    <name type="scientific">Cichorium intybus</name>
    <name type="common">Chicory</name>
    <dbReference type="NCBI Taxonomy" id="13427"/>
    <lineage>
        <taxon>Eukaryota</taxon>
        <taxon>Viridiplantae</taxon>
        <taxon>Streptophyta</taxon>
        <taxon>Embryophyta</taxon>
        <taxon>Tracheophyta</taxon>
        <taxon>Spermatophyta</taxon>
        <taxon>Magnoliopsida</taxon>
        <taxon>eudicotyledons</taxon>
        <taxon>Gunneridae</taxon>
        <taxon>Pentapetalae</taxon>
        <taxon>asterids</taxon>
        <taxon>campanulids</taxon>
        <taxon>Asterales</taxon>
        <taxon>Asteraceae</taxon>
        <taxon>Cichorioideae</taxon>
        <taxon>Cichorieae</taxon>
        <taxon>Cichoriinae</taxon>
        <taxon>Cichorium</taxon>
    </lineage>
</organism>
<name>A0ACB9BL42_CICIN</name>
<keyword evidence="2" id="KW-1185">Reference proteome</keyword>